<dbReference type="Gene3D" id="1.20.1720.10">
    <property type="entry name" value="Multidrug resistance protein D"/>
    <property type="match status" value="1"/>
</dbReference>
<organism evidence="9 10">
    <name type="scientific">Candidatus Pantoea symbiotica</name>
    <dbReference type="NCBI Taxonomy" id="1884370"/>
    <lineage>
        <taxon>Bacteria</taxon>
        <taxon>Pseudomonadati</taxon>
        <taxon>Pseudomonadota</taxon>
        <taxon>Gammaproteobacteria</taxon>
        <taxon>Enterobacterales</taxon>
        <taxon>Erwiniaceae</taxon>
        <taxon>Pantoea</taxon>
    </lineage>
</organism>
<dbReference type="InterPro" id="IPR036259">
    <property type="entry name" value="MFS_trans_sf"/>
</dbReference>
<evidence type="ECO:0000256" key="5">
    <source>
        <dbReference type="ARBA" id="ARBA00022989"/>
    </source>
</evidence>
<accession>A0A1I3V575</accession>
<feature type="transmembrane region" description="Helical" evidence="7">
    <location>
        <begin position="83"/>
        <end position="103"/>
    </location>
</feature>
<keyword evidence="3" id="KW-1003">Cell membrane</keyword>
<evidence type="ECO:0000259" key="8">
    <source>
        <dbReference type="PROSITE" id="PS50850"/>
    </source>
</evidence>
<proteinExistence type="predicted"/>
<keyword evidence="6 7" id="KW-0472">Membrane</keyword>
<feature type="transmembrane region" description="Helical" evidence="7">
    <location>
        <begin position="232"/>
        <end position="249"/>
    </location>
</feature>
<feature type="transmembrane region" description="Helical" evidence="7">
    <location>
        <begin position="109"/>
        <end position="130"/>
    </location>
</feature>
<name>A0A1I3V575_9GAMM</name>
<feature type="transmembrane region" description="Helical" evidence="7">
    <location>
        <begin position="438"/>
        <end position="457"/>
    </location>
</feature>
<dbReference type="SUPFAM" id="SSF103473">
    <property type="entry name" value="MFS general substrate transporter"/>
    <property type="match status" value="1"/>
</dbReference>
<dbReference type="RefSeq" id="WP_091003505.1">
    <property type="nucleotide sequence ID" value="NZ_FOSD01000003.1"/>
</dbReference>
<keyword evidence="10" id="KW-1185">Reference proteome</keyword>
<dbReference type="Proteomes" id="UP000198841">
    <property type="component" value="Unassembled WGS sequence"/>
</dbReference>
<evidence type="ECO:0000256" key="3">
    <source>
        <dbReference type="ARBA" id="ARBA00022475"/>
    </source>
</evidence>
<evidence type="ECO:0000256" key="7">
    <source>
        <dbReference type="SAM" id="Phobius"/>
    </source>
</evidence>
<feature type="domain" description="Major facilitator superfamily (MFS) profile" evidence="8">
    <location>
        <begin position="18"/>
        <end position="462"/>
    </location>
</feature>
<feature type="transmembrane region" description="Helical" evidence="7">
    <location>
        <begin position="396"/>
        <end position="418"/>
    </location>
</feature>
<sequence length="467" mass="50921">MNHSCHSGNPTSGNGVWLALLVAVTFFMENLDATVIATAIPQMAKDFSVSPVELNIGISAYLLAVAIFIPISGWLAGRIGARYVFAGAILLFTLASIMCGLSNDLAMFTLSRVLQGVGGALMVPVGRMVVLRMTAKKDMVKTIAFISWPGLIAPVLGPPFGGLIVTYSHWSWIFWLNIPLGLIALVATFFLVPQTKDVIKRHFDVKGFIYTAAACVMLIVGLEFLGHSKVESGFMLIAGGILFGLLTFRHSLNHRHPLLPFNVMTITTFRSAVIGGSFFRASINAIPFLLPLLFQISFGWSAVEAGSMVLWVFAGNLAMKPATTWLMKRWGFRRLLLGNGVISLFAILSCAMLDPSMGYFTIALILFVGGLTRSLQFSCYNSLGFADIPQEKMSDASVIFSIFFQFAMSAGIAISALALRMSMLWNHHHSPLQADVKLAFIGVSLLVIFSMIDVYRLERNAGEQVLN</sequence>
<dbReference type="EMBL" id="FOSD01000003">
    <property type="protein sequence ID" value="SFJ90794.1"/>
    <property type="molecule type" value="Genomic_DNA"/>
</dbReference>
<dbReference type="InterPro" id="IPR011701">
    <property type="entry name" value="MFS"/>
</dbReference>
<dbReference type="Gene3D" id="1.20.1250.20">
    <property type="entry name" value="MFS general substrate transporter like domains"/>
    <property type="match status" value="1"/>
</dbReference>
<feature type="transmembrane region" description="Helical" evidence="7">
    <location>
        <begin position="359"/>
        <end position="375"/>
    </location>
</feature>
<evidence type="ECO:0000256" key="4">
    <source>
        <dbReference type="ARBA" id="ARBA00022692"/>
    </source>
</evidence>
<feature type="transmembrane region" description="Helical" evidence="7">
    <location>
        <begin position="205"/>
        <end position="226"/>
    </location>
</feature>
<feature type="transmembrane region" description="Helical" evidence="7">
    <location>
        <begin position="292"/>
        <end position="314"/>
    </location>
</feature>
<dbReference type="PROSITE" id="PS50850">
    <property type="entry name" value="MFS"/>
    <property type="match status" value="1"/>
</dbReference>
<evidence type="ECO:0000313" key="9">
    <source>
        <dbReference type="EMBL" id="SFJ90794.1"/>
    </source>
</evidence>
<comment type="subcellular location">
    <subcellularLocation>
        <location evidence="1">Cell membrane</location>
        <topology evidence="1">Multi-pass membrane protein</topology>
    </subcellularLocation>
</comment>
<feature type="transmembrane region" description="Helical" evidence="7">
    <location>
        <begin position="335"/>
        <end position="353"/>
    </location>
</feature>
<feature type="transmembrane region" description="Helical" evidence="7">
    <location>
        <begin position="56"/>
        <end position="76"/>
    </location>
</feature>
<evidence type="ECO:0000256" key="6">
    <source>
        <dbReference type="ARBA" id="ARBA00023136"/>
    </source>
</evidence>
<keyword evidence="5 7" id="KW-1133">Transmembrane helix</keyword>
<keyword evidence="2" id="KW-0813">Transport</keyword>
<protein>
    <submittedName>
        <fullName evidence="9">Drug resistance transporter, EmrB/QacA subfamily</fullName>
    </submittedName>
</protein>
<keyword evidence="4 7" id="KW-0812">Transmembrane</keyword>
<evidence type="ECO:0000256" key="2">
    <source>
        <dbReference type="ARBA" id="ARBA00022448"/>
    </source>
</evidence>
<reference evidence="9 10" key="1">
    <citation type="submission" date="2016-10" db="EMBL/GenBank/DDBJ databases">
        <authorList>
            <person name="Varghese N."/>
            <person name="Submissions S."/>
        </authorList>
    </citation>
    <scope>NUCLEOTIDE SEQUENCE [LARGE SCALE GENOMIC DNA]</scope>
    <source>
        <strain evidence="9 10">YR512</strain>
    </source>
</reference>
<evidence type="ECO:0000313" key="10">
    <source>
        <dbReference type="Proteomes" id="UP000198841"/>
    </source>
</evidence>
<dbReference type="Pfam" id="PF07690">
    <property type="entry name" value="MFS_1"/>
    <property type="match status" value="1"/>
</dbReference>
<dbReference type="PANTHER" id="PTHR42718:SF46">
    <property type="entry name" value="BLR6921 PROTEIN"/>
    <property type="match status" value="1"/>
</dbReference>
<evidence type="ECO:0000256" key="1">
    <source>
        <dbReference type="ARBA" id="ARBA00004651"/>
    </source>
</evidence>
<feature type="transmembrane region" description="Helical" evidence="7">
    <location>
        <begin position="142"/>
        <end position="166"/>
    </location>
</feature>
<dbReference type="PANTHER" id="PTHR42718">
    <property type="entry name" value="MAJOR FACILITATOR SUPERFAMILY MULTIDRUG TRANSPORTER MFSC"/>
    <property type="match status" value="1"/>
</dbReference>
<feature type="transmembrane region" description="Helical" evidence="7">
    <location>
        <begin position="261"/>
        <end position="280"/>
    </location>
</feature>
<comment type="caution">
    <text evidence="9">The sequence shown here is derived from an EMBL/GenBank/DDBJ whole genome shotgun (WGS) entry which is preliminary data.</text>
</comment>
<dbReference type="InterPro" id="IPR020846">
    <property type="entry name" value="MFS_dom"/>
</dbReference>
<gene>
    <name evidence="9" type="ORF">SAMN05518863_103282</name>
</gene>
<feature type="transmembrane region" description="Helical" evidence="7">
    <location>
        <begin position="172"/>
        <end position="193"/>
    </location>
</feature>